<dbReference type="Proteomes" id="UP000729913">
    <property type="component" value="Unassembled WGS sequence"/>
</dbReference>
<dbReference type="OrthoDB" id="331765at2759"/>
<evidence type="ECO:0000256" key="1">
    <source>
        <dbReference type="SAM" id="Coils"/>
    </source>
</evidence>
<proteinExistence type="predicted"/>
<sequence length="442" mass="52672">MKSKFKQTTNQPSAALKLCISKNTFNRLHDYTNDLENINAITEKKIKRLAELKAASIELSKNWDNAIVNLTKNRREELLLRRRQVSEEKVKLIQKLSEQNREKRAAIVKEAQKLILYKKPQCRLINAALFTSECFRELQAQLEFKKTLKDLEKVIEEFKLIEQCEAEQMRNKKRKLQEMFLEQIKNNKLEQDRLKKQELLMNYLADAYAKAKDHLNETTKAKLKEIQAEKILGSKLMAKKCAIIWKTCDEENDDKFKKAIEEKEKIEIEKMNAKKNKEAKLKADIQKYLIENEEIMEKRRQEEENEKKWEIYQRNKRDEYNKLIDDKKLLNERIKKKKIADELKRQMKENEDLRKKEKIENDDSIYTTEALKKTNEKILAYGKQVLEESTGIRPVFPIIKVIEQFKKENRLVSAKKYYKNDKSLQNCNCWTNNVELKTTSQN</sequence>
<evidence type="ECO:0000313" key="3">
    <source>
        <dbReference type="Proteomes" id="UP000729913"/>
    </source>
</evidence>
<dbReference type="PANTHER" id="PTHR28663:SF1">
    <property type="entry name" value="CILIA- AND FLAGELLA- ASSOCIATED PROTEIN 210"/>
    <property type="match status" value="1"/>
</dbReference>
<gene>
    <name evidence="2" type="ORF">G9C98_001653</name>
</gene>
<dbReference type="InterPro" id="IPR039986">
    <property type="entry name" value="CFAP210"/>
</dbReference>
<organism evidence="2 3">
    <name type="scientific">Cotesia typhae</name>
    <dbReference type="NCBI Taxonomy" id="2053667"/>
    <lineage>
        <taxon>Eukaryota</taxon>
        <taxon>Metazoa</taxon>
        <taxon>Ecdysozoa</taxon>
        <taxon>Arthropoda</taxon>
        <taxon>Hexapoda</taxon>
        <taxon>Insecta</taxon>
        <taxon>Pterygota</taxon>
        <taxon>Neoptera</taxon>
        <taxon>Endopterygota</taxon>
        <taxon>Hymenoptera</taxon>
        <taxon>Apocrita</taxon>
        <taxon>Ichneumonoidea</taxon>
        <taxon>Braconidae</taxon>
        <taxon>Microgastrinae</taxon>
        <taxon>Cotesia</taxon>
    </lineage>
</organism>
<feature type="coiled-coil region" evidence="1">
    <location>
        <begin position="256"/>
        <end position="305"/>
    </location>
</feature>
<comment type="caution">
    <text evidence="2">The sequence shown here is derived from an EMBL/GenBank/DDBJ whole genome shotgun (WGS) entry which is preliminary data.</text>
</comment>
<evidence type="ECO:0000313" key="2">
    <source>
        <dbReference type="EMBL" id="KAG8035163.1"/>
    </source>
</evidence>
<keyword evidence="1" id="KW-0175">Coiled coil</keyword>
<dbReference type="EMBL" id="JAAOIC020000064">
    <property type="protein sequence ID" value="KAG8035163.1"/>
    <property type="molecule type" value="Genomic_DNA"/>
</dbReference>
<protein>
    <recommendedName>
        <fullName evidence="4">Trichohyalin-plectin-homology domain-containing protein</fullName>
    </recommendedName>
</protein>
<reference evidence="2" key="1">
    <citation type="submission" date="2020-03" db="EMBL/GenBank/DDBJ databases">
        <authorList>
            <person name="Chebbi M.A."/>
            <person name="Drezen J.M."/>
        </authorList>
    </citation>
    <scope>NUCLEOTIDE SEQUENCE</scope>
    <source>
        <tissue evidence="2">Whole body</tissue>
    </source>
</reference>
<keyword evidence="3" id="KW-1185">Reference proteome</keyword>
<accession>A0A8J5V771</accession>
<feature type="coiled-coil region" evidence="1">
    <location>
        <begin position="336"/>
        <end position="363"/>
    </location>
</feature>
<dbReference type="AlphaFoldDB" id="A0A8J5V771"/>
<dbReference type="PANTHER" id="PTHR28663">
    <property type="entry name" value="COILED-COIL DOMAIN-CONTAINING PROTEIN 173"/>
    <property type="match status" value="1"/>
</dbReference>
<feature type="coiled-coil region" evidence="1">
    <location>
        <begin position="75"/>
        <end position="113"/>
    </location>
</feature>
<reference evidence="2" key="2">
    <citation type="submission" date="2021-04" db="EMBL/GenBank/DDBJ databases">
        <title>Genome-wide patterns of bracovirus chromosomal integration into multiple host tissues during parasitism.</title>
        <authorList>
            <person name="Chebbi M.A.C."/>
        </authorList>
    </citation>
    <scope>NUCLEOTIDE SEQUENCE</scope>
    <source>
        <tissue evidence="2">Whole body</tissue>
    </source>
</reference>
<name>A0A8J5V771_9HYME</name>
<evidence type="ECO:0008006" key="4">
    <source>
        <dbReference type="Google" id="ProtNLM"/>
    </source>
</evidence>